<gene>
    <name evidence="1" type="ORF">MCOR_36169</name>
</gene>
<organism evidence="1 2">
    <name type="scientific">Mytilus coruscus</name>
    <name type="common">Sea mussel</name>
    <dbReference type="NCBI Taxonomy" id="42192"/>
    <lineage>
        <taxon>Eukaryota</taxon>
        <taxon>Metazoa</taxon>
        <taxon>Spiralia</taxon>
        <taxon>Lophotrochozoa</taxon>
        <taxon>Mollusca</taxon>
        <taxon>Bivalvia</taxon>
        <taxon>Autobranchia</taxon>
        <taxon>Pteriomorphia</taxon>
        <taxon>Mytilida</taxon>
        <taxon>Mytiloidea</taxon>
        <taxon>Mytilidae</taxon>
        <taxon>Mytilinae</taxon>
        <taxon>Mytilus</taxon>
    </lineage>
</organism>
<dbReference type="InterPro" id="IPR011042">
    <property type="entry name" value="6-blade_b-propeller_TolB-like"/>
</dbReference>
<proteinExistence type="predicted"/>
<accession>A0A6J8D262</accession>
<evidence type="ECO:0000313" key="2">
    <source>
        <dbReference type="Proteomes" id="UP000507470"/>
    </source>
</evidence>
<dbReference type="OrthoDB" id="5952660at2759"/>
<dbReference type="Gene3D" id="2.120.10.30">
    <property type="entry name" value="TolB, C-terminal domain"/>
    <property type="match status" value="1"/>
</dbReference>
<protein>
    <submittedName>
        <fullName evidence="1">Uncharacterized protein</fullName>
    </submittedName>
</protein>
<sequence length="319" mass="35522">MDLNGILLVCESGNRRIVYIDHKKVLKIDVAKSTKQTLCELAAMLIINEPGKIKLKTLIENNHSKIELERLPKNPTNLIRPFDIGVDNFQPTKVVKVNEDLLFVADLNTKSILQVTVGRKMDNHGYELYGNSLCLIDIPDMSGCFGLTYRMNCLYVADHVAGILRIDLNAKVSTVILKSNTEHCSQPHGIAIVGNDLIFSDVTLRKNFRIKEYEEAKFENQVDIAVFAGTGAEGNEDGLSHECQFSQPSGVCSEGNTLFVVDSGSKNVRIITLLSALNKYLTQLNKLYTSFSVHCEILGSGHSDDIKRSITELKDIEMF</sequence>
<reference evidence="1 2" key="1">
    <citation type="submission" date="2020-06" db="EMBL/GenBank/DDBJ databases">
        <authorList>
            <person name="Li R."/>
            <person name="Bekaert M."/>
        </authorList>
    </citation>
    <scope>NUCLEOTIDE SEQUENCE [LARGE SCALE GENOMIC DNA]</scope>
    <source>
        <strain evidence="2">wild</strain>
    </source>
</reference>
<keyword evidence="2" id="KW-1185">Reference proteome</keyword>
<dbReference type="AlphaFoldDB" id="A0A6J8D262"/>
<name>A0A6J8D262_MYTCO</name>
<evidence type="ECO:0000313" key="1">
    <source>
        <dbReference type="EMBL" id="CAC5402185.1"/>
    </source>
</evidence>
<dbReference type="SUPFAM" id="SSF63825">
    <property type="entry name" value="YWTD domain"/>
    <property type="match status" value="1"/>
</dbReference>
<dbReference type="Proteomes" id="UP000507470">
    <property type="component" value="Unassembled WGS sequence"/>
</dbReference>
<dbReference type="EMBL" id="CACVKT020006490">
    <property type="protein sequence ID" value="CAC5402185.1"/>
    <property type="molecule type" value="Genomic_DNA"/>
</dbReference>